<proteinExistence type="predicted"/>
<gene>
    <name evidence="1" type="ORF">N825_32100</name>
</gene>
<dbReference type="AlphaFoldDB" id="W9GQ87"/>
<name>W9GQ87_9PROT</name>
<protein>
    <submittedName>
        <fullName evidence="1">Uncharacterized protein</fullName>
    </submittedName>
</protein>
<evidence type="ECO:0000313" key="1">
    <source>
        <dbReference type="EMBL" id="EWY35944.1"/>
    </source>
</evidence>
<comment type="caution">
    <text evidence="1">The sequence shown here is derived from an EMBL/GenBank/DDBJ whole genome shotgun (WGS) entry which is preliminary data.</text>
</comment>
<evidence type="ECO:0000313" key="2">
    <source>
        <dbReference type="Proteomes" id="UP000019486"/>
    </source>
</evidence>
<accession>W9GQ87</accession>
<reference evidence="1 2" key="1">
    <citation type="submission" date="2013-08" db="EMBL/GenBank/DDBJ databases">
        <title>The genome sequence of Skermanella stibiiresistens.</title>
        <authorList>
            <person name="Zhu W."/>
            <person name="Wang G."/>
        </authorList>
    </citation>
    <scope>NUCLEOTIDE SEQUENCE [LARGE SCALE GENOMIC DNA]</scope>
    <source>
        <strain evidence="1 2">SB22</strain>
    </source>
</reference>
<keyword evidence="2" id="KW-1185">Reference proteome</keyword>
<dbReference type="Proteomes" id="UP000019486">
    <property type="component" value="Unassembled WGS sequence"/>
</dbReference>
<organism evidence="1 2">
    <name type="scientific">Skermanella stibiiresistens SB22</name>
    <dbReference type="NCBI Taxonomy" id="1385369"/>
    <lineage>
        <taxon>Bacteria</taxon>
        <taxon>Pseudomonadati</taxon>
        <taxon>Pseudomonadota</taxon>
        <taxon>Alphaproteobacteria</taxon>
        <taxon>Rhodospirillales</taxon>
        <taxon>Azospirillaceae</taxon>
        <taxon>Skermanella</taxon>
    </lineage>
</organism>
<sequence>MSTKRPSEQRGLGDLEFCQHLDSRVSESRSRVGTFRLSGIGRFAMTRQIEGDQPIISAQIASGLTGEDLSA</sequence>
<dbReference type="EMBL" id="AVFL01000059">
    <property type="protein sequence ID" value="EWY35944.1"/>
    <property type="molecule type" value="Genomic_DNA"/>
</dbReference>